<feature type="domain" description="Flagellar hook-associated protein 2 N-terminal" evidence="7">
    <location>
        <begin position="9"/>
        <end position="104"/>
    </location>
</feature>
<evidence type="ECO:0000256" key="6">
    <source>
        <dbReference type="SAM" id="MobiDB-lite"/>
    </source>
</evidence>
<dbReference type="Pfam" id="PF02465">
    <property type="entry name" value="FliD_N"/>
    <property type="match status" value="1"/>
</dbReference>
<dbReference type="InterPro" id="IPR010809">
    <property type="entry name" value="FliD_C"/>
</dbReference>
<dbReference type="Pfam" id="PF07195">
    <property type="entry name" value="FliD_C"/>
    <property type="match status" value="1"/>
</dbReference>
<accession>A0ABD7WVS9</accession>
<organism evidence="9 10">
    <name type="scientific">Priestia aryabhattai</name>
    <name type="common">Bacillus aryabhattai</name>
    <dbReference type="NCBI Taxonomy" id="412384"/>
    <lineage>
        <taxon>Bacteria</taxon>
        <taxon>Bacillati</taxon>
        <taxon>Bacillota</taxon>
        <taxon>Bacilli</taxon>
        <taxon>Bacillales</taxon>
        <taxon>Bacillaceae</taxon>
        <taxon>Priestia</taxon>
    </lineage>
</organism>
<evidence type="ECO:0000313" key="10">
    <source>
        <dbReference type="Proteomes" id="UP001220217"/>
    </source>
</evidence>
<reference evidence="9 10" key="1">
    <citation type="submission" date="2023-02" db="EMBL/GenBank/DDBJ databases">
        <title>Complete genome sequence of Priestia aryabhattai G5MAi6, a methanol-tolerant strain isolated from tap water in Hong Kong.</title>
        <authorList>
            <person name="Leung K.M."/>
            <person name="Lai G.K.K."/>
            <person name="Griffin S.D.J."/>
        </authorList>
    </citation>
    <scope>NUCLEOTIDE SEQUENCE [LARGE SCALE GENOMIC DNA]</scope>
    <source>
        <strain evidence="9 10">G5MAi6</strain>
    </source>
</reference>
<comment type="subunit">
    <text evidence="2 5">Homopentamer.</text>
</comment>
<dbReference type="GO" id="GO:0009424">
    <property type="term" value="C:bacterial-type flagellum hook"/>
    <property type="evidence" value="ECO:0007669"/>
    <property type="project" value="UniProtKB-UniRule"/>
</dbReference>
<dbReference type="EMBL" id="CP118718">
    <property type="protein sequence ID" value="WEA44299.1"/>
    <property type="molecule type" value="Genomic_DNA"/>
</dbReference>
<evidence type="ECO:0000313" key="9">
    <source>
        <dbReference type="EMBL" id="WEA44299.1"/>
    </source>
</evidence>
<evidence type="ECO:0000259" key="8">
    <source>
        <dbReference type="Pfam" id="PF07195"/>
    </source>
</evidence>
<keyword evidence="9" id="KW-0966">Cell projection</keyword>
<dbReference type="RefSeq" id="WP_221813883.1">
    <property type="nucleotide sequence ID" value="NZ_CP118718.1"/>
</dbReference>
<feature type="domain" description="Flagellar hook-associated protein 2 C-terminal" evidence="8">
    <location>
        <begin position="335"/>
        <end position="595"/>
    </location>
</feature>
<dbReference type="InterPro" id="IPR040026">
    <property type="entry name" value="FliD"/>
</dbReference>
<dbReference type="GO" id="GO:0005576">
    <property type="term" value="C:extracellular region"/>
    <property type="evidence" value="ECO:0007669"/>
    <property type="project" value="UniProtKB-SubCell"/>
</dbReference>
<protein>
    <recommendedName>
        <fullName evidence="5">Flagellar hook-associated protein 2</fullName>
        <shortName evidence="5">HAP2</shortName>
    </recommendedName>
    <alternativeName>
        <fullName evidence="5">Flagellar cap protein</fullName>
    </alternativeName>
</protein>
<keyword evidence="5" id="KW-0964">Secreted</keyword>
<comment type="similarity">
    <text evidence="1 5">Belongs to the FliD family.</text>
</comment>
<evidence type="ECO:0000256" key="3">
    <source>
        <dbReference type="ARBA" id="ARBA00023054"/>
    </source>
</evidence>
<dbReference type="AlphaFoldDB" id="A0ABD7WVS9"/>
<evidence type="ECO:0000259" key="7">
    <source>
        <dbReference type="Pfam" id="PF02465"/>
    </source>
</evidence>
<proteinExistence type="inferred from homology"/>
<comment type="function">
    <text evidence="5">Required for morphogenesis and for the elongation of the flagellar filament by facilitating polymerization of the flagellin monomers at the tip of growing filament. Forms a capping structure, which prevents flagellin subunits (transported through the central channel of the flagellum) from leaking out without polymerization at the distal end.</text>
</comment>
<dbReference type="PANTHER" id="PTHR30288:SF0">
    <property type="entry name" value="FLAGELLAR HOOK-ASSOCIATED PROTEIN 2"/>
    <property type="match status" value="1"/>
</dbReference>
<evidence type="ECO:0000256" key="2">
    <source>
        <dbReference type="ARBA" id="ARBA00011255"/>
    </source>
</evidence>
<gene>
    <name evidence="9" type="primary">fliD</name>
    <name evidence="9" type="ORF">PWO00_26395</name>
</gene>
<keyword evidence="9" id="KW-0282">Flagellum</keyword>
<sequence length="606" mass="66068">MVRVSGLASGMDIDQIVSDLMKAERMPIDKMKKQKQTLEWQRDDYRSMNLLLSDFNNLAFNMTLQSSYSAKTVSSADETKVKAAATSSAANASYTLSNVTMATAAQSTSSKSIASKIDPTKSLWSQRDSIQTASSVWTEKTVEQAAITLSADTSTVKLAKDAVSAVNQDTGTKNSISVTTDGTSKAYIVRIGTESGTINSNEVFINEDTGEMTFGTTLTSGSTIEAFSYQQNVLNFSMTTYDSTGKATGNIQDGGSTPFEFDGSTSLNTLLTQISNSKVGISAFFDEGTNKVVMTRKDTGNLSSADSSDGSNGSNMVFSGEFLTGFLQLAGDAKGTDAKFTLNGLETTRKSNTFTTGGVTYTLQNNFTGDVRVNVSNDTQKVFDTIKDFVTKYNELIEKINGKVTEERDRNYQPLTDQEREKLTDKQAEQWDDKAKSGLLKGDTILSSGLNQMRSNWYASVSGVSGAFSQLTDIGISTSANYSDRGKLVIEGDGTKLKEAIEKDPQSVMDLFMKSGSTTSEKGIVRRLRDTITQTVSKVEQRAGRSTWTSEQFLLGRNLKSVNSQITSFESRLTQIEDRYYRQFTAMEKAIQNANAQSAQLSQYFS</sequence>
<comment type="subcellular location">
    <subcellularLocation>
        <location evidence="5">Secreted</location>
    </subcellularLocation>
    <subcellularLocation>
        <location evidence="5">Bacterial flagellum</location>
    </subcellularLocation>
</comment>
<feature type="region of interest" description="Disordered" evidence="6">
    <location>
        <begin position="408"/>
        <end position="429"/>
    </location>
</feature>
<evidence type="ECO:0000256" key="1">
    <source>
        <dbReference type="ARBA" id="ARBA00009764"/>
    </source>
</evidence>
<dbReference type="PANTHER" id="PTHR30288">
    <property type="entry name" value="FLAGELLAR CAP/ASSEMBLY PROTEIN FLID"/>
    <property type="match status" value="1"/>
</dbReference>
<dbReference type="InterPro" id="IPR003481">
    <property type="entry name" value="FliD_N"/>
</dbReference>
<keyword evidence="4 5" id="KW-0975">Bacterial flagellum</keyword>
<keyword evidence="3" id="KW-0175">Coiled coil</keyword>
<evidence type="ECO:0000256" key="4">
    <source>
        <dbReference type="ARBA" id="ARBA00023143"/>
    </source>
</evidence>
<name>A0ABD7WVS9_PRIAR</name>
<dbReference type="Proteomes" id="UP001220217">
    <property type="component" value="Chromosome"/>
</dbReference>
<keyword evidence="9" id="KW-0969">Cilium</keyword>
<evidence type="ECO:0000256" key="5">
    <source>
        <dbReference type="RuleBase" id="RU362066"/>
    </source>
</evidence>